<evidence type="ECO:0008006" key="10">
    <source>
        <dbReference type="Google" id="ProtNLM"/>
    </source>
</evidence>
<keyword evidence="1" id="KW-0436">Ligase</keyword>
<dbReference type="InterPro" id="IPR014729">
    <property type="entry name" value="Rossmann-like_a/b/a_fold"/>
</dbReference>
<evidence type="ECO:0000256" key="5">
    <source>
        <dbReference type="ARBA" id="ARBA00023146"/>
    </source>
</evidence>
<dbReference type="SUPFAM" id="SSF52374">
    <property type="entry name" value="Nucleotidylyl transferase"/>
    <property type="match status" value="1"/>
</dbReference>
<evidence type="ECO:0000256" key="3">
    <source>
        <dbReference type="ARBA" id="ARBA00022840"/>
    </source>
</evidence>
<dbReference type="Gene3D" id="1.10.730.20">
    <property type="match status" value="1"/>
</dbReference>
<feature type="domain" description="Methionyl/Valyl/Leucyl/Isoleucyl-tRNA synthetase anticodon-binding" evidence="7">
    <location>
        <begin position="109"/>
        <end position="245"/>
    </location>
</feature>
<dbReference type="Gene3D" id="3.40.50.620">
    <property type="entry name" value="HUPs"/>
    <property type="match status" value="1"/>
</dbReference>
<evidence type="ECO:0000259" key="6">
    <source>
        <dbReference type="Pfam" id="PF00133"/>
    </source>
</evidence>
<dbReference type="AlphaFoldDB" id="A0AAD8EDA7"/>
<dbReference type="InterPro" id="IPR033708">
    <property type="entry name" value="Anticodon_Ile_BEm"/>
</dbReference>
<comment type="caution">
    <text evidence="8">The sequence shown here is derived from an EMBL/GenBank/DDBJ whole genome shotgun (WGS) entry which is preliminary data.</text>
</comment>
<dbReference type="Pfam" id="PF08264">
    <property type="entry name" value="Anticodon_1"/>
    <property type="match status" value="1"/>
</dbReference>
<organism evidence="8 9">
    <name type="scientific">Diploptera punctata</name>
    <name type="common">Pacific beetle cockroach</name>
    <dbReference type="NCBI Taxonomy" id="6984"/>
    <lineage>
        <taxon>Eukaryota</taxon>
        <taxon>Metazoa</taxon>
        <taxon>Ecdysozoa</taxon>
        <taxon>Arthropoda</taxon>
        <taxon>Hexapoda</taxon>
        <taxon>Insecta</taxon>
        <taxon>Pterygota</taxon>
        <taxon>Neoptera</taxon>
        <taxon>Polyneoptera</taxon>
        <taxon>Dictyoptera</taxon>
        <taxon>Blattodea</taxon>
        <taxon>Blaberoidea</taxon>
        <taxon>Blaberidae</taxon>
        <taxon>Diplopterinae</taxon>
        <taxon>Diploptera</taxon>
    </lineage>
</organism>
<sequence length="344" mass="39205">MAPYRGIFVHGFAVDAEGRKMSKSVGNVVDPVDITHGGKDNTQIVYGIDTLRWWVACHATQHANIPVSSNVVTSSAESVHKIRIVLRFLLGALHDYTSNHNEDDLFLLDRYMLHLLHEFHHQVQNAYDNFQLNKVCILLTNFITNEVSAMYCHVIKDRLYCEPADSTQRRACQFVMSHILEIVTRAIAPVLLHLAEEVRQNNKYFVITGQQLFRSGVVMPEGDWHQTEVSRVVNLALEVKRALNKTCSSTNTQQLKASVYTSGETYCLLKLMQPEEYSSWSQLAEILQVASVRLIESKSPLKFHVELAETTECHLCARCRRYTSDKTDEPCTRCRQVLANIQPQ</sequence>
<name>A0AAD8EDA7_DIPPU</name>
<keyword evidence="4" id="KW-0648">Protein biosynthesis</keyword>
<reference evidence="8" key="1">
    <citation type="journal article" date="2023" name="IScience">
        <title>Live-bearing cockroach genome reveals convergent evolutionary mechanisms linked to viviparity in insects and beyond.</title>
        <authorList>
            <person name="Fouks B."/>
            <person name="Harrison M.C."/>
            <person name="Mikhailova A.A."/>
            <person name="Marchal E."/>
            <person name="English S."/>
            <person name="Carruthers M."/>
            <person name="Jennings E.C."/>
            <person name="Chiamaka E.L."/>
            <person name="Frigard R.A."/>
            <person name="Pippel M."/>
            <person name="Attardo G.M."/>
            <person name="Benoit J.B."/>
            <person name="Bornberg-Bauer E."/>
            <person name="Tobe S.S."/>
        </authorList>
    </citation>
    <scope>NUCLEOTIDE SEQUENCE</scope>
    <source>
        <strain evidence="8">Stay&amp;Tobe</strain>
    </source>
</reference>
<dbReference type="CDD" id="cd07960">
    <property type="entry name" value="Anticodon_Ia_Ile_BEm"/>
    <property type="match status" value="1"/>
</dbReference>
<dbReference type="InterPro" id="IPR009080">
    <property type="entry name" value="tRNAsynth_Ia_anticodon-bd"/>
</dbReference>
<keyword evidence="2" id="KW-0547">Nucleotide-binding</keyword>
<dbReference type="GO" id="GO:0000049">
    <property type="term" value="F:tRNA binding"/>
    <property type="evidence" value="ECO:0007669"/>
    <property type="project" value="InterPro"/>
</dbReference>
<dbReference type="EMBL" id="JASPKZ010007173">
    <property type="protein sequence ID" value="KAJ9586315.1"/>
    <property type="molecule type" value="Genomic_DNA"/>
</dbReference>
<dbReference type="GO" id="GO:0004822">
    <property type="term" value="F:isoleucine-tRNA ligase activity"/>
    <property type="evidence" value="ECO:0007669"/>
    <property type="project" value="TreeGrafter"/>
</dbReference>
<accession>A0AAD8EDA7</accession>
<dbReference type="InterPro" id="IPR050081">
    <property type="entry name" value="Ile-tRNA_ligase"/>
</dbReference>
<dbReference type="PANTHER" id="PTHR42765">
    <property type="entry name" value="SOLEUCYL-TRNA SYNTHETASE"/>
    <property type="match status" value="1"/>
</dbReference>
<feature type="domain" description="Aminoacyl-tRNA synthetase class Ia" evidence="6">
    <location>
        <begin position="2"/>
        <end position="64"/>
    </location>
</feature>
<evidence type="ECO:0000259" key="7">
    <source>
        <dbReference type="Pfam" id="PF08264"/>
    </source>
</evidence>
<dbReference type="InterPro" id="IPR013155">
    <property type="entry name" value="M/V/L/I-tRNA-synth_anticd-bd"/>
</dbReference>
<dbReference type="Proteomes" id="UP001233999">
    <property type="component" value="Unassembled WGS sequence"/>
</dbReference>
<dbReference type="PANTHER" id="PTHR42765:SF1">
    <property type="entry name" value="ISOLEUCINE--TRNA LIGASE, MITOCHONDRIAL"/>
    <property type="match status" value="1"/>
</dbReference>
<evidence type="ECO:0000313" key="8">
    <source>
        <dbReference type="EMBL" id="KAJ9586315.1"/>
    </source>
</evidence>
<dbReference type="SUPFAM" id="SSF47323">
    <property type="entry name" value="Anticodon-binding domain of a subclass of class I aminoacyl-tRNA synthetases"/>
    <property type="match status" value="1"/>
</dbReference>
<dbReference type="GO" id="GO:0005524">
    <property type="term" value="F:ATP binding"/>
    <property type="evidence" value="ECO:0007669"/>
    <property type="project" value="UniProtKB-KW"/>
</dbReference>
<keyword evidence="3" id="KW-0067">ATP-binding</keyword>
<protein>
    <recommendedName>
        <fullName evidence="10">Isoleucine--tRNA ligase</fullName>
    </recommendedName>
</protein>
<dbReference type="GO" id="GO:0006428">
    <property type="term" value="P:isoleucyl-tRNA aminoacylation"/>
    <property type="evidence" value="ECO:0007669"/>
    <property type="project" value="TreeGrafter"/>
</dbReference>
<gene>
    <name evidence="8" type="ORF">L9F63_020023</name>
</gene>
<evidence type="ECO:0000256" key="2">
    <source>
        <dbReference type="ARBA" id="ARBA00022741"/>
    </source>
</evidence>
<evidence type="ECO:0000256" key="4">
    <source>
        <dbReference type="ARBA" id="ARBA00022917"/>
    </source>
</evidence>
<keyword evidence="9" id="KW-1185">Reference proteome</keyword>
<proteinExistence type="predicted"/>
<dbReference type="InterPro" id="IPR002300">
    <property type="entry name" value="aa-tRNA-synth_Ia"/>
</dbReference>
<keyword evidence="5" id="KW-0030">Aminoacyl-tRNA synthetase</keyword>
<evidence type="ECO:0000256" key="1">
    <source>
        <dbReference type="ARBA" id="ARBA00022598"/>
    </source>
</evidence>
<dbReference type="GO" id="GO:0032543">
    <property type="term" value="P:mitochondrial translation"/>
    <property type="evidence" value="ECO:0007669"/>
    <property type="project" value="TreeGrafter"/>
</dbReference>
<dbReference type="Pfam" id="PF00133">
    <property type="entry name" value="tRNA-synt_1"/>
    <property type="match status" value="1"/>
</dbReference>
<dbReference type="GO" id="GO:0005739">
    <property type="term" value="C:mitochondrion"/>
    <property type="evidence" value="ECO:0007669"/>
    <property type="project" value="TreeGrafter"/>
</dbReference>
<reference evidence="8" key="2">
    <citation type="submission" date="2023-05" db="EMBL/GenBank/DDBJ databases">
        <authorList>
            <person name="Fouks B."/>
        </authorList>
    </citation>
    <scope>NUCLEOTIDE SEQUENCE</scope>
    <source>
        <strain evidence="8">Stay&amp;Tobe</strain>
        <tissue evidence="8">Testes</tissue>
    </source>
</reference>
<evidence type="ECO:0000313" key="9">
    <source>
        <dbReference type="Proteomes" id="UP001233999"/>
    </source>
</evidence>